<sequence length="359" mass="40990">MATPVSIKDLKEDALCPLCKSYLIDPVLMDCGHNFCRVCISDYYVSWKEKSGPLQCPVCSEPIHEGKLRPNQQLGSIVEKLKQISPTTVEKDYLCTKHKEKLNLFCEDDEELVCLICERSPEHKSHTVHLAEDVVQKYKDFKMNLQRCDTAFQDPVTFPLELKWKLWDFCDTNLLLENISGQYRENVTLEPDTAHPQLILSEDNKSVRMGEFYKNLPKNPERFDMWPFVLGSEGFTGGRHFWEVIVGSEEAWGIGVARDSVRRKGDTEFSPEGGFWAVGMWEGTYTAYNPPFYTLMTLHGEPKRIRVLLNYDGGWVTFFDADTGASLFAYSAASFSGETLFPFFYVFGKAQLSLTTPTV</sequence>
<keyword evidence="2" id="KW-0800">Toxin</keyword>
<dbReference type="Pfam" id="PF15227">
    <property type="entry name" value="zf-C3HC4_4"/>
    <property type="match status" value="1"/>
</dbReference>
<dbReference type="SUPFAM" id="SSF49899">
    <property type="entry name" value="Concanavalin A-like lectins/glucanases"/>
    <property type="match status" value="1"/>
</dbReference>
<dbReference type="InterPro" id="IPR013083">
    <property type="entry name" value="Znf_RING/FYVE/PHD"/>
</dbReference>
<dbReference type="Proteomes" id="UP000826234">
    <property type="component" value="Unassembled WGS sequence"/>
</dbReference>
<dbReference type="PROSITE" id="PS50089">
    <property type="entry name" value="ZF_RING_2"/>
    <property type="match status" value="1"/>
</dbReference>
<feature type="domain" description="B30.2/SPRY" evidence="10">
    <location>
        <begin position="167"/>
        <end position="359"/>
    </location>
</feature>
<keyword evidence="5" id="KW-0862">Zinc</keyword>
<feature type="domain" description="B box-type" evidence="9">
    <location>
        <begin position="90"/>
        <end position="134"/>
    </location>
</feature>
<accession>A0ABQ7TMC0</accession>
<gene>
    <name evidence="11" type="ORF">JD844_013606</name>
</gene>
<dbReference type="Pfam" id="PF00643">
    <property type="entry name" value="zf-B_box"/>
    <property type="match status" value="1"/>
</dbReference>
<protein>
    <submittedName>
        <fullName evidence="11">Uncharacterized protein</fullName>
    </submittedName>
</protein>
<dbReference type="InterPro" id="IPR003877">
    <property type="entry name" value="SPRY_dom"/>
</dbReference>
<evidence type="ECO:0000256" key="2">
    <source>
        <dbReference type="ARBA" id="ARBA00022699"/>
    </source>
</evidence>
<evidence type="ECO:0000313" key="11">
    <source>
        <dbReference type="EMBL" id="KAH0630516.1"/>
    </source>
</evidence>
<dbReference type="InterPro" id="IPR013320">
    <property type="entry name" value="ConA-like_dom_sf"/>
</dbReference>
<evidence type="ECO:0000313" key="12">
    <source>
        <dbReference type="Proteomes" id="UP000826234"/>
    </source>
</evidence>
<dbReference type="PROSITE" id="PS50188">
    <property type="entry name" value="B302_SPRY"/>
    <property type="match status" value="1"/>
</dbReference>
<keyword evidence="12" id="KW-1185">Reference proteome</keyword>
<comment type="function">
    <text evidence="6">Neurotoxin that produces dose-dependent hypolocomotion and hyperalgesia in mice. May directly act on the central nervous system, as it is 6500-fold more potent when administered intracerebroventricularly than intraperitoneal.</text>
</comment>
<evidence type="ECO:0000259" key="8">
    <source>
        <dbReference type="PROSITE" id="PS50089"/>
    </source>
</evidence>
<evidence type="ECO:0000256" key="5">
    <source>
        <dbReference type="ARBA" id="ARBA00022833"/>
    </source>
</evidence>
<name>A0ABQ7TMC0_PHRPL</name>
<evidence type="ECO:0000256" key="4">
    <source>
        <dbReference type="ARBA" id="ARBA00022771"/>
    </source>
</evidence>
<evidence type="ECO:0000256" key="1">
    <source>
        <dbReference type="ARBA" id="ARBA00009651"/>
    </source>
</evidence>
<evidence type="ECO:0000259" key="9">
    <source>
        <dbReference type="PROSITE" id="PS50119"/>
    </source>
</evidence>
<dbReference type="InterPro" id="IPR043136">
    <property type="entry name" value="B30.2/SPRY_sf"/>
</dbReference>
<dbReference type="Gene3D" id="2.60.120.920">
    <property type="match status" value="1"/>
</dbReference>
<dbReference type="InterPro" id="IPR017907">
    <property type="entry name" value="Znf_RING_CS"/>
</dbReference>
<dbReference type="InterPro" id="IPR000315">
    <property type="entry name" value="Znf_B-box"/>
</dbReference>
<dbReference type="InterPro" id="IPR050143">
    <property type="entry name" value="TRIM/RBCC"/>
</dbReference>
<dbReference type="CDD" id="cd12888">
    <property type="entry name" value="SPRY_PRY_TRIM7_like"/>
    <property type="match status" value="1"/>
</dbReference>
<keyword evidence="4 7" id="KW-0863">Zinc-finger</keyword>
<dbReference type="InterPro" id="IPR001870">
    <property type="entry name" value="B30.2/SPRY"/>
</dbReference>
<dbReference type="CDD" id="cd19795">
    <property type="entry name" value="Bbox2_TRIM68_C-IV"/>
    <property type="match status" value="1"/>
</dbReference>
<keyword evidence="2" id="KW-0528">Neurotoxin</keyword>
<dbReference type="Pfam" id="PF00622">
    <property type="entry name" value="SPRY"/>
    <property type="match status" value="1"/>
</dbReference>
<dbReference type="SMART" id="SM00449">
    <property type="entry name" value="SPRY"/>
    <property type="match status" value="1"/>
</dbReference>
<dbReference type="Gene3D" id="3.30.160.60">
    <property type="entry name" value="Classic Zinc Finger"/>
    <property type="match status" value="1"/>
</dbReference>
<dbReference type="SMART" id="SM00184">
    <property type="entry name" value="RING"/>
    <property type="match status" value="1"/>
</dbReference>
<reference evidence="11 12" key="1">
    <citation type="journal article" date="2022" name="Gigascience">
        <title>A chromosome-level genome assembly and annotation of the desert horned lizard, Phrynosoma platyrhinos, provides insight into chromosomal rearrangements among reptiles.</title>
        <authorList>
            <person name="Koochekian N."/>
            <person name="Ascanio A."/>
            <person name="Farleigh K."/>
            <person name="Card D.C."/>
            <person name="Schield D.R."/>
            <person name="Castoe T.A."/>
            <person name="Jezkova T."/>
        </authorList>
    </citation>
    <scope>NUCLEOTIDE SEQUENCE [LARGE SCALE GENOMIC DNA]</scope>
    <source>
        <strain evidence="11">NK-2021</strain>
    </source>
</reference>
<comment type="similarity">
    <text evidence="1">Belongs to the ohanin/vespryn family.</text>
</comment>
<dbReference type="InterPro" id="IPR006574">
    <property type="entry name" value="PRY"/>
</dbReference>
<dbReference type="SUPFAM" id="SSF57845">
    <property type="entry name" value="B-box zinc-binding domain"/>
    <property type="match status" value="1"/>
</dbReference>
<dbReference type="EMBL" id="JAIPUX010000439">
    <property type="protein sequence ID" value="KAH0630516.1"/>
    <property type="molecule type" value="Genomic_DNA"/>
</dbReference>
<dbReference type="InterPro" id="IPR001841">
    <property type="entry name" value="Znf_RING"/>
</dbReference>
<evidence type="ECO:0000256" key="6">
    <source>
        <dbReference type="ARBA" id="ARBA00034460"/>
    </source>
</evidence>
<organism evidence="11 12">
    <name type="scientific">Phrynosoma platyrhinos</name>
    <name type="common">Desert horned lizard</name>
    <dbReference type="NCBI Taxonomy" id="52577"/>
    <lineage>
        <taxon>Eukaryota</taxon>
        <taxon>Metazoa</taxon>
        <taxon>Chordata</taxon>
        <taxon>Craniata</taxon>
        <taxon>Vertebrata</taxon>
        <taxon>Euteleostomi</taxon>
        <taxon>Lepidosauria</taxon>
        <taxon>Squamata</taxon>
        <taxon>Bifurcata</taxon>
        <taxon>Unidentata</taxon>
        <taxon>Episquamata</taxon>
        <taxon>Toxicofera</taxon>
        <taxon>Iguania</taxon>
        <taxon>Phrynosomatidae</taxon>
        <taxon>Phrynosomatinae</taxon>
        <taxon>Phrynosoma</taxon>
    </lineage>
</organism>
<proteinExistence type="inferred from homology"/>
<keyword evidence="3" id="KW-0479">Metal-binding</keyword>
<evidence type="ECO:0000259" key="10">
    <source>
        <dbReference type="PROSITE" id="PS50188"/>
    </source>
</evidence>
<evidence type="ECO:0000256" key="3">
    <source>
        <dbReference type="ARBA" id="ARBA00022723"/>
    </source>
</evidence>
<dbReference type="Pfam" id="PF13765">
    <property type="entry name" value="PRY"/>
    <property type="match status" value="1"/>
</dbReference>
<dbReference type="SMART" id="SM00336">
    <property type="entry name" value="BBOX"/>
    <property type="match status" value="1"/>
</dbReference>
<comment type="caution">
    <text evidence="11">The sequence shown here is derived from an EMBL/GenBank/DDBJ whole genome shotgun (WGS) entry which is preliminary data.</text>
</comment>
<dbReference type="SUPFAM" id="SSF57850">
    <property type="entry name" value="RING/U-box"/>
    <property type="match status" value="1"/>
</dbReference>
<evidence type="ECO:0000256" key="7">
    <source>
        <dbReference type="PROSITE-ProRule" id="PRU00024"/>
    </source>
</evidence>
<dbReference type="PRINTS" id="PR01407">
    <property type="entry name" value="BUTYPHLNCDUF"/>
</dbReference>
<dbReference type="Gene3D" id="3.30.40.10">
    <property type="entry name" value="Zinc/RING finger domain, C3HC4 (zinc finger)"/>
    <property type="match status" value="1"/>
</dbReference>
<feature type="domain" description="RING-type" evidence="8">
    <location>
        <begin position="16"/>
        <end position="60"/>
    </location>
</feature>
<dbReference type="PANTHER" id="PTHR24103">
    <property type="entry name" value="E3 UBIQUITIN-PROTEIN LIGASE TRIM"/>
    <property type="match status" value="1"/>
</dbReference>
<dbReference type="SMART" id="SM00589">
    <property type="entry name" value="PRY"/>
    <property type="match status" value="1"/>
</dbReference>
<dbReference type="PROSITE" id="PS00518">
    <property type="entry name" value="ZF_RING_1"/>
    <property type="match status" value="1"/>
</dbReference>
<dbReference type="PROSITE" id="PS50119">
    <property type="entry name" value="ZF_BBOX"/>
    <property type="match status" value="1"/>
</dbReference>
<dbReference type="InterPro" id="IPR003879">
    <property type="entry name" value="Butyrophylin_SPRY"/>
</dbReference>